<dbReference type="PROSITE" id="PS51186">
    <property type="entry name" value="GNAT"/>
    <property type="match status" value="1"/>
</dbReference>
<dbReference type="GO" id="GO:0016747">
    <property type="term" value="F:acyltransferase activity, transferring groups other than amino-acyl groups"/>
    <property type="evidence" value="ECO:0007669"/>
    <property type="project" value="InterPro"/>
</dbReference>
<name>A0A3B1E0F9_9ZZZZ</name>
<dbReference type="Gene3D" id="3.40.630.30">
    <property type="match status" value="1"/>
</dbReference>
<dbReference type="SUPFAM" id="SSF55729">
    <property type="entry name" value="Acyl-CoA N-acyltransferases (Nat)"/>
    <property type="match status" value="1"/>
</dbReference>
<dbReference type="PANTHER" id="PTHR43792">
    <property type="entry name" value="GNAT FAMILY, PUTATIVE (AFU_ORTHOLOGUE AFUA_3G00765)-RELATED-RELATED"/>
    <property type="match status" value="1"/>
</dbReference>
<gene>
    <name evidence="3" type="ORF">MNBD_PLANCTO03-1237</name>
</gene>
<protein>
    <recommendedName>
        <fullName evidence="2">N-acetyltransferase domain-containing protein</fullName>
    </recommendedName>
</protein>
<evidence type="ECO:0000313" key="3">
    <source>
        <dbReference type="EMBL" id="VAX42454.1"/>
    </source>
</evidence>
<sequence>MSEKKHLLTQTQAGPQTPVSPEPRTGLAHLTPARPVEVLPPDALRSARLVLRPLVAADRAEFIRVIRESRKHLARFSPLHMPGESDDALFDRQLALTTEGDATGRACRRIAVEHTGRIVGAFNLNAIRRGLSCEGDANCWLAVSAIGKGYATEAFLALLAHAFADLPEGLGLHRVLVGVQTENTASQQLIERLGFVKAGPNTTYLHAGGKWDLHEMYAASPESFEARCAG</sequence>
<dbReference type="AlphaFoldDB" id="A0A3B1E0F9"/>
<dbReference type="EMBL" id="UOGK01000694">
    <property type="protein sequence ID" value="VAX42454.1"/>
    <property type="molecule type" value="Genomic_DNA"/>
</dbReference>
<dbReference type="InterPro" id="IPR051531">
    <property type="entry name" value="N-acetyltransferase"/>
</dbReference>
<dbReference type="Pfam" id="PF13302">
    <property type="entry name" value="Acetyltransf_3"/>
    <property type="match status" value="1"/>
</dbReference>
<proteinExistence type="predicted"/>
<feature type="compositionally biased region" description="Polar residues" evidence="1">
    <location>
        <begin position="8"/>
        <end position="19"/>
    </location>
</feature>
<feature type="domain" description="N-acetyltransferase" evidence="2">
    <location>
        <begin position="49"/>
        <end position="217"/>
    </location>
</feature>
<reference evidence="3" key="1">
    <citation type="submission" date="2018-06" db="EMBL/GenBank/DDBJ databases">
        <authorList>
            <person name="Zhirakovskaya E."/>
        </authorList>
    </citation>
    <scope>NUCLEOTIDE SEQUENCE</scope>
</reference>
<evidence type="ECO:0000259" key="2">
    <source>
        <dbReference type="PROSITE" id="PS51186"/>
    </source>
</evidence>
<dbReference type="InterPro" id="IPR016181">
    <property type="entry name" value="Acyl_CoA_acyltransferase"/>
</dbReference>
<dbReference type="InterPro" id="IPR000182">
    <property type="entry name" value="GNAT_dom"/>
</dbReference>
<organism evidence="3">
    <name type="scientific">hydrothermal vent metagenome</name>
    <dbReference type="NCBI Taxonomy" id="652676"/>
    <lineage>
        <taxon>unclassified sequences</taxon>
        <taxon>metagenomes</taxon>
        <taxon>ecological metagenomes</taxon>
    </lineage>
</organism>
<accession>A0A3B1E0F9</accession>
<feature type="region of interest" description="Disordered" evidence="1">
    <location>
        <begin position="1"/>
        <end position="27"/>
    </location>
</feature>
<evidence type="ECO:0000256" key="1">
    <source>
        <dbReference type="SAM" id="MobiDB-lite"/>
    </source>
</evidence>